<dbReference type="Proteomes" id="UP000254808">
    <property type="component" value="Chromosome"/>
</dbReference>
<dbReference type="RefSeq" id="WP_114984416.1">
    <property type="nucleotide sequence ID" value="NZ_CP027806.1"/>
</dbReference>
<organism evidence="1 2">
    <name type="scientific">Cyclonatronum proteinivorum</name>
    <dbReference type="NCBI Taxonomy" id="1457365"/>
    <lineage>
        <taxon>Bacteria</taxon>
        <taxon>Pseudomonadati</taxon>
        <taxon>Balneolota</taxon>
        <taxon>Balneolia</taxon>
        <taxon>Balneolales</taxon>
        <taxon>Cyclonatronaceae</taxon>
        <taxon>Cyclonatronum</taxon>
    </lineage>
</organism>
<evidence type="ECO:0000313" key="2">
    <source>
        <dbReference type="Proteomes" id="UP000254808"/>
    </source>
</evidence>
<proteinExistence type="predicted"/>
<protein>
    <submittedName>
        <fullName evidence="1">Hydroxyneurosporene synthase</fullName>
        <ecNumber evidence="1">4.2.1.-</ecNumber>
    </submittedName>
</protein>
<dbReference type="GO" id="GO:0016829">
    <property type="term" value="F:lyase activity"/>
    <property type="evidence" value="ECO:0007669"/>
    <property type="project" value="UniProtKB-KW"/>
</dbReference>
<dbReference type="SUPFAM" id="SSF159245">
    <property type="entry name" value="AttH-like"/>
    <property type="match status" value="1"/>
</dbReference>
<evidence type="ECO:0000313" key="1">
    <source>
        <dbReference type="EMBL" id="AXJ01192.1"/>
    </source>
</evidence>
<keyword evidence="2" id="KW-1185">Reference proteome</keyword>
<reference evidence="1 2" key="1">
    <citation type="submission" date="2018-03" db="EMBL/GenBank/DDBJ databases">
        <title>Phenotypic and genomic properties of Cyclonatronum proteinivorum gen. nov., sp. nov., a haloalkaliphilic bacteroidete from soda lakes possessing Na+-translocating rhodopsin.</title>
        <authorList>
            <person name="Toshchakov S.V."/>
            <person name="Korzhenkov A."/>
            <person name="Samarov N.I."/>
            <person name="Kublanov I.V."/>
            <person name="Muntyan M.S."/>
            <person name="Sorokin D.Y."/>
        </authorList>
    </citation>
    <scope>NUCLEOTIDE SEQUENCE [LARGE SCALE GENOMIC DNA]</scope>
    <source>
        <strain evidence="1 2">Omega</strain>
    </source>
</reference>
<dbReference type="CDD" id="cd21471">
    <property type="entry name" value="CrtC-like"/>
    <property type="match status" value="1"/>
</dbReference>
<gene>
    <name evidence="1" type="ORF">CYPRO_1942</name>
</gene>
<sequence>MKITSDFKFDLPADKTEPGSYEWWYFDAADASDEWHFVGIFYDGCPFSPRYNKAWEAGDPEALPWKHPAITLSLYHKGKLVFYSMSEYQPDEVVISDDENIGTFLRISIGKNELFLTKRGHELHHELRLNEALPSGDTLQGTLFFVADVPPRDLFGSLPRTDDFNSEAGHGWNLTQPRARVECDLRLTDALQGERLIQWKGTGYHDHNLGREPMKQEFEDWYWGRLHFPKHTLVYYLMNAGGELSYKGWLLDTDNQLVTAFDGGSLSNFAGNAFLLRSARTIELTAADGTKVMLQHSRTIDSGPFYYRFLTDGLLNLETENSAEKATGISEYIRPARIHNSLYWPLVNMRYRYSQKPHWVQRSPTFYRWTWKTL</sequence>
<dbReference type="OrthoDB" id="5491608at2"/>
<name>A0A345UL40_9BACT</name>
<dbReference type="EC" id="4.2.1.-" evidence="1"/>
<accession>A0A345UL40</accession>
<dbReference type="EMBL" id="CP027806">
    <property type="protein sequence ID" value="AXJ01192.1"/>
    <property type="molecule type" value="Genomic_DNA"/>
</dbReference>
<dbReference type="AlphaFoldDB" id="A0A345UL40"/>
<keyword evidence="1" id="KW-0456">Lyase</keyword>
<dbReference type="KEGG" id="cprv:CYPRO_1942"/>